<sequence length="1508" mass="167771">MNAAKTKIKDWFLITRIRILNFIGEHKYVSAAIGIFLLSLIIFLVVRAATDETITNATARVDSLTVSTEGEQNDIAPNFTKVTYNLHFTLSDQNNCTTEGTIYQADEVTITATLPDDINTNDVKWLGADENASSKISEDGKTLTVKISPVNVCSSQSQLFTLSILNANKDTSIKPTITIQGGSNSSVTSVNDVQNITTTYDKEYSLTPVVKPGVAKKISDNGDRDALFGLMLGVQIDSDEDTISLKGAHLSTSADLTLVAKRTSDNKSLTLYTKNNNIFNNNNFDGNYFGIYNSSRHYFASNVLPDLTSTSGAITAFDRIPSSEASYGIKDDQSALSAITLVSSSNVEIEKYPDSSDATYREELDDSRLTLGSASIPETTETVYVEDSVKEDNEIRLNEIGDYEIRYSPLNINAISMVKKVSIVEPQNENYSLSGTKTEYVTAGEGYEDPGLFSNETGDLAKLETDYTVRYLKGEQEVNLDDLIDEPGEYQEEYTIVGTDEKIIRNINVVESMPTTTSDNISVKTGNIYEDEEFSDHSITIGDDTVVCNDSVDCSYKLSDDGKSEVYTVDKRDSKGYIATITKNINVIPYQYKLSINNIIPSTYVNKISNDFYAIGSYYVTVNSPKDESSSDDFNVNLLAMLSDKSSSASVENKEHANGYDTTSLTSSMYVNENSETVLVDSSEKNGLYGNYYTAAMGEEVTLSSKFEYGFDADDNISQLDINIPVDNNLIPIAYSENVSPNSYFYLKATYNDSVIDALPDYTIQYCDASNTCKAPEGFNRDEDVIKNIKITIKPNEDESFVIRPGTLIEIGTKYEVKTYSATSDVAGNLNNLKFSESATFSWINNGETLTKESNTPDVYITPYKSRATVNIGSGNDYSSSDVVILDASKNDNYTVFTTLDVVSPAMNIHSNIFGYNRLENFTVRFELPQGINYVYNNNYEMTPDITYNNGNTILTYTYTSIEPNSWIEPIYFDFNVDVASVTGDFQIRVSSGDISGNDYSINNDVSSIDKYKTETKDIRIENTEPVSYGQYVYSNDIYVSNINKDDSFDFSTKLYNNEIPSGNTVTDVDVYTVLPYTDKVNGSSFNGTIQLGELPENAMCTSSDPSMITSENLKDNVEWQSCDDFKSSDGKYSNLTAFKVHYDSLAPKTSAVNTIKVYTTGNEPDDVYTFKSYLEYKNANGTDSGYKNFKDIKLEVISKQITGVVWEDFNVDGIMDDDEKKIDAVTLNLYDSNDNLLDSTTPDKDGVYRFSGLNEGDYYIVAEFNTEKYGATGMPSEDFYDKSRLSAFKEVPIEDTDSSLTEDEDQTTDDKETTDEDQSDNQDDDSESQEEPEIMSIIKTDPITVNSETRIIRNINLGLSLRKVFELKVNKYITRAEVTNALGVVTTKEYGNVKLAKLDVKDINNLKIKVVYTIEIQNVKYYPGYATLITEEVPDGMSFNPDYEENAGWVLNEDGTLSNTTLPDELIYENEKKYLTVAFDITRKEAGSFVNFVSVDDLQILGGGEDE</sequence>
<dbReference type="InterPro" id="IPR013783">
    <property type="entry name" value="Ig-like_fold"/>
</dbReference>
<gene>
    <name evidence="7" type="ORF">IAB68_04340</name>
</gene>
<dbReference type="InterPro" id="IPR033764">
    <property type="entry name" value="Sdr_B"/>
</dbReference>
<comment type="caution">
    <text evidence="7">The sequence shown here is derived from an EMBL/GenBank/DDBJ whole genome shotgun (WGS) entry which is preliminary data.</text>
</comment>
<dbReference type="GO" id="GO:0005576">
    <property type="term" value="C:extracellular region"/>
    <property type="evidence" value="ECO:0007669"/>
    <property type="project" value="UniProtKB-SubCell"/>
</dbReference>
<feature type="transmembrane region" description="Helical" evidence="5">
    <location>
        <begin position="28"/>
        <end position="46"/>
    </location>
</feature>
<dbReference type="SUPFAM" id="SSF117074">
    <property type="entry name" value="Hypothetical protein PA1324"/>
    <property type="match status" value="1"/>
</dbReference>
<keyword evidence="5" id="KW-0812">Transmembrane</keyword>
<dbReference type="Pfam" id="PF17210">
    <property type="entry name" value="SdrD_B"/>
    <property type="match status" value="1"/>
</dbReference>
<protein>
    <recommendedName>
        <fullName evidence="6">SD-repeat containing protein B domain-containing protein</fullName>
    </recommendedName>
</protein>
<keyword evidence="5" id="KW-0472">Membrane</keyword>
<organism evidence="7 8">
    <name type="scientific">Candidatus Aphodocola excrementigallinarum</name>
    <dbReference type="NCBI Taxonomy" id="2840670"/>
    <lineage>
        <taxon>Bacteria</taxon>
        <taxon>Bacillati</taxon>
        <taxon>Bacillota</taxon>
        <taxon>Bacilli</taxon>
        <taxon>Candidatus Aphodocola</taxon>
    </lineage>
</organism>
<evidence type="ECO:0000256" key="5">
    <source>
        <dbReference type="SAM" id="Phobius"/>
    </source>
</evidence>
<dbReference type="EMBL" id="DVMT01000043">
    <property type="protein sequence ID" value="HIU40510.1"/>
    <property type="molecule type" value="Genomic_DNA"/>
</dbReference>
<feature type="region of interest" description="Disordered" evidence="4">
    <location>
        <begin position="1292"/>
        <end position="1340"/>
    </location>
</feature>
<keyword evidence="3" id="KW-0732">Signal</keyword>
<dbReference type="Proteomes" id="UP000824074">
    <property type="component" value="Unassembled WGS sequence"/>
</dbReference>
<dbReference type="Gene3D" id="2.60.40.10">
    <property type="entry name" value="Immunoglobulins"/>
    <property type="match status" value="1"/>
</dbReference>
<evidence type="ECO:0000256" key="2">
    <source>
        <dbReference type="ARBA" id="ARBA00022525"/>
    </source>
</evidence>
<accession>A0A9D1LI78</accession>
<evidence type="ECO:0000256" key="3">
    <source>
        <dbReference type="ARBA" id="ARBA00022729"/>
    </source>
</evidence>
<evidence type="ECO:0000256" key="4">
    <source>
        <dbReference type="SAM" id="MobiDB-lite"/>
    </source>
</evidence>
<proteinExistence type="predicted"/>
<feature type="compositionally biased region" description="Acidic residues" evidence="4">
    <location>
        <begin position="1294"/>
        <end position="1334"/>
    </location>
</feature>
<evidence type="ECO:0000259" key="6">
    <source>
        <dbReference type="Pfam" id="PF17210"/>
    </source>
</evidence>
<feature type="domain" description="SD-repeat containing protein B" evidence="6">
    <location>
        <begin position="1202"/>
        <end position="1273"/>
    </location>
</feature>
<keyword evidence="2" id="KW-0964">Secreted</keyword>
<comment type="subcellular location">
    <subcellularLocation>
        <location evidence="1">Secreted</location>
    </subcellularLocation>
</comment>
<evidence type="ECO:0000313" key="8">
    <source>
        <dbReference type="Proteomes" id="UP000824074"/>
    </source>
</evidence>
<reference evidence="7" key="1">
    <citation type="submission" date="2020-10" db="EMBL/GenBank/DDBJ databases">
        <authorList>
            <person name="Gilroy R."/>
        </authorList>
    </citation>
    <scope>NUCLEOTIDE SEQUENCE</scope>
    <source>
        <strain evidence="7">CHK193-30670</strain>
    </source>
</reference>
<name>A0A9D1LI78_9FIRM</name>
<reference evidence="7" key="2">
    <citation type="journal article" date="2021" name="PeerJ">
        <title>Extensive microbial diversity within the chicken gut microbiome revealed by metagenomics and culture.</title>
        <authorList>
            <person name="Gilroy R."/>
            <person name="Ravi A."/>
            <person name="Getino M."/>
            <person name="Pursley I."/>
            <person name="Horton D.L."/>
            <person name="Alikhan N.F."/>
            <person name="Baker D."/>
            <person name="Gharbi K."/>
            <person name="Hall N."/>
            <person name="Watson M."/>
            <person name="Adriaenssens E.M."/>
            <person name="Foster-Nyarko E."/>
            <person name="Jarju S."/>
            <person name="Secka A."/>
            <person name="Antonio M."/>
            <person name="Oren A."/>
            <person name="Chaudhuri R.R."/>
            <person name="La Ragione R."/>
            <person name="Hildebrand F."/>
            <person name="Pallen M.J."/>
        </authorList>
    </citation>
    <scope>NUCLEOTIDE SEQUENCE</scope>
    <source>
        <strain evidence="7">CHK193-30670</strain>
    </source>
</reference>
<keyword evidence="5" id="KW-1133">Transmembrane helix</keyword>
<evidence type="ECO:0000313" key="7">
    <source>
        <dbReference type="EMBL" id="HIU40510.1"/>
    </source>
</evidence>
<evidence type="ECO:0000256" key="1">
    <source>
        <dbReference type="ARBA" id="ARBA00004613"/>
    </source>
</evidence>